<reference evidence="1 2" key="1">
    <citation type="submission" date="2024-04" db="EMBL/GenBank/DDBJ databases">
        <title>Salinicola lusitanus LLJ914,a marine bacterium isolated from the Okinawa Trough.</title>
        <authorList>
            <person name="Li J."/>
        </authorList>
    </citation>
    <scope>NUCLEOTIDE SEQUENCE [LARGE SCALE GENOMIC DNA]</scope>
    <source>
        <strain evidence="1 2">LLJ914</strain>
    </source>
</reference>
<dbReference type="RefSeq" id="WP_342594374.1">
    <property type="nucleotide sequence ID" value="NZ_CP151919.1"/>
</dbReference>
<evidence type="ECO:0000313" key="2">
    <source>
        <dbReference type="Proteomes" id="UP001453229"/>
    </source>
</evidence>
<protein>
    <submittedName>
        <fullName evidence="1">Uncharacterized protein</fullName>
    </submittedName>
</protein>
<keyword evidence="2" id="KW-1185">Reference proteome</keyword>
<dbReference type="EMBL" id="CP151919">
    <property type="protein sequence ID" value="XAD53172.1"/>
    <property type="molecule type" value="Genomic_DNA"/>
</dbReference>
<gene>
    <name evidence="1" type="ORF">AAGT95_15150</name>
</gene>
<accession>A0ABZ3CPV7</accession>
<name>A0ABZ3CPV7_9GAMM</name>
<organism evidence="1 2">
    <name type="scientific">Salinicola lusitanus</name>
    <dbReference type="NCBI Taxonomy" id="1949085"/>
    <lineage>
        <taxon>Bacteria</taxon>
        <taxon>Pseudomonadati</taxon>
        <taxon>Pseudomonadota</taxon>
        <taxon>Gammaproteobacteria</taxon>
        <taxon>Oceanospirillales</taxon>
        <taxon>Halomonadaceae</taxon>
        <taxon>Salinicola</taxon>
    </lineage>
</organism>
<proteinExistence type="predicted"/>
<dbReference type="Proteomes" id="UP001453229">
    <property type="component" value="Chromosome"/>
</dbReference>
<sequence length="63" mass="6753">MFDSTERWTLGVVVAVCFPLLIGYAAYCYRPTRTHADDNLTGRSSALFPMVPSIVGTAIGGSV</sequence>
<evidence type="ECO:0000313" key="1">
    <source>
        <dbReference type="EMBL" id="XAD53172.1"/>
    </source>
</evidence>